<dbReference type="InterPro" id="IPR014776">
    <property type="entry name" value="4pyrrole_Mease_sub2"/>
</dbReference>
<dbReference type="EC" id="2.1.1.198" evidence="6"/>
<protein>
    <recommendedName>
        <fullName evidence="6">Ribosomal RNA small subunit methyltransferase I</fullName>
        <ecNumber evidence="6">2.1.1.198</ecNumber>
    </recommendedName>
    <alternativeName>
        <fullName evidence="6">16S rRNA 2'-O-ribose C1402 methyltransferase</fullName>
    </alternativeName>
    <alternativeName>
        <fullName evidence="6">rRNA (cytidine-2'-O-)-methyltransferase RsmI</fullName>
    </alternativeName>
</protein>
<comment type="similarity">
    <text evidence="6">Belongs to the methyltransferase superfamily. RsmI family.</text>
</comment>
<dbReference type="Pfam" id="PF00590">
    <property type="entry name" value="TP_methylase"/>
    <property type="match status" value="1"/>
</dbReference>
<dbReference type="EMBL" id="MFSU01000059">
    <property type="protein sequence ID" value="OGI47296.1"/>
    <property type="molecule type" value="Genomic_DNA"/>
</dbReference>
<keyword evidence="1 6" id="KW-0963">Cytoplasm</keyword>
<dbReference type="InterPro" id="IPR018063">
    <property type="entry name" value="SAM_MeTrfase_RsmI_CS"/>
</dbReference>
<name>A0A1F6TQG4_9PROT</name>
<accession>A0A1F6TQG4</accession>
<dbReference type="STRING" id="1817760.A2151_09190"/>
<evidence type="ECO:0000256" key="3">
    <source>
        <dbReference type="ARBA" id="ARBA00022603"/>
    </source>
</evidence>
<dbReference type="Proteomes" id="UP000178885">
    <property type="component" value="Unassembled WGS sequence"/>
</dbReference>
<gene>
    <name evidence="6" type="primary">rsmI</name>
    <name evidence="9" type="ORF">A2151_09190</name>
</gene>
<evidence type="ECO:0000256" key="2">
    <source>
        <dbReference type="ARBA" id="ARBA00022552"/>
    </source>
</evidence>
<dbReference type="FunFam" id="3.40.1010.10:FF:000002">
    <property type="entry name" value="Ribosomal RNA small subunit methyltransferase I"/>
    <property type="match status" value="1"/>
</dbReference>
<comment type="caution">
    <text evidence="9">The sequence shown here is derived from an EMBL/GenBank/DDBJ whole genome shotgun (WGS) entry which is preliminary data.</text>
</comment>
<evidence type="ECO:0000256" key="6">
    <source>
        <dbReference type="HAMAP-Rule" id="MF_01877"/>
    </source>
</evidence>
<sequence>MSRRSVSEPETPVSNLTAALYVVATPIGNLEDLSPRARRVLSEVDLIAAEDTRESGKLLRHFGIATKTTAFHEHNEREQLPRLLSLLQAGKSIAIVSDAGTPLISDPGYQLVRAARAAGIPVIPVPGACAAIAALSAAGLPSDRFTFEGFPPAREAARRAAFERLAREPRTLIFYESPHRIAASLSDMAEIFGPGREAAFARELTKHFETIRLGALSEVAEWVRRDENQSRGEIVVLIRGAPAAEEGALDAEAERVLRILLAELAVKQAAALAARITGARKNLLYERALDLVRTDPKR</sequence>
<proteinExistence type="inferred from homology"/>
<dbReference type="InterPro" id="IPR000878">
    <property type="entry name" value="4pyrrol_Mease"/>
</dbReference>
<dbReference type="FunFam" id="3.30.950.10:FF:000002">
    <property type="entry name" value="Ribosomal RNA small subunit methyltransferase I"/>
    <property type="match status" value="1"/>
</dbReference>
<organism evidence="9 10">
    <name type="scientific">Candidatus Muproteobacteria bacterium RBG_16_65_34</name>
    <dbReference type="NCBI Taxonomy" id="1817760"/>
    <lineage>
        <taxon>Bacteria</taxon>
        <taxon>Pseudomonadati</taxon>
        <taxon>Pseudomonadota</taxon>
        <taxon>Candidatus Muproteobacteria</taxon>
    </lineage>
</organism>
<dbReference type="PANTHER" id="PTHR46111">
    <property type="entry name" value="RIBOSOMAL RNA SMALL SUBUNIT METHYLTRANSFERASE I"/>
    <property type="match status" value="1"/>
</dbReference>
<evidence type="ECO:0000313" key="9">
    <source>
        <dbReference type="EMBL" id="OGI47296.1"/>
    </source>
</evidence>
<dbReference type="InterPro" id="IPR014777">
    <property type="entry name" value="4pyrrole_Mease_sub1"/>
</dbReference>
<keyword evidence="2 6" id="KW-0698">rRNA processing</keyword>
<dbReference type="GO" id="GO:0070677">
    <property type="term" value="F:rRNA (cytosine-2'-O-)-methyltransferase activity"/>
    <property type="evidence" value="ECO:0007669"/>
    <property type="project" value="UniProtKB-UniRule"/>
</dbReference>
<dbReference type="PIRSF" id="PIRSF005917">
    <property type="entry name" value="MTase_YraL"/>
    <property type="match status" value="1"/>
</dbReference>
<dbReference type="InterPro" id="IPR035996">
    <property type="entry name" value="4pyrrol_Methylase_sf"/>
</dbReference>
<dbReference type="GO" id="GO:0005737">
    <property type="term" value="C:cytoplasm"/>
    <property type="evidence" value="ECO:0007669"/>
    <property type="project" value="UniProtKB-SubCell"/>
</dbReference>
<feature type="domain" description="RsmI HTH" evidence="8">
    <location>
        <begin position="248"/>
        <end position="291"/>
    </location>
</feature>
<reference evidence="9 10" key="1">
    <citation type="journal article" date="2016" name="Nat. Commun.">
        <title>Thousands of microbial genomes shed light on interconnected biogeochemical processes in an aquifer system.</title>
        <authorList>
            <person name="Anantharaman K."/>
            <person name="Brown C.T."/>
            <person name="Hug L.A."/>
            <person name="Sharon I."/>
            <person name="Castelle C.J."/>
            <person name="Probst A.J."/>
            <person name="Thomas B.C."/>
            <person name="Singh A."/>
            <person name="Wilkins M.J."/>
            <person name="Karaoz U."/>
            <person name="Brodie E.L."/>
            <person name="Williams K.H."/>
            <person name="Hubbard S.S."/>
            <person name="Banfield J.F."/>
        </authorList>
    </citation>
    <scope>NUCLEOTIDE SEQUENCE [LARGE SCALE GENOMIC DNA]</scope>
</reference>
<dbReference type="InterPro" id="IPR053910">
    <property type="entry name" value="RsmI_HTH"/>
</dbReference>
<comment type="subcellular location">
    <subcellularLocation>
        <location evidence="6">Cytoplasm</location>
    </subcellularLocation>
</comment>
<dbReference type="NCBIfam" id="TIGR00096">
    <property type="entry name" value="16S rRNA (cytidine(1402)-2'-O)-methyltransferase"/>
    <property type="match status" value="1"/>
</dbReference>
<comment type="catalytic activity">
    <reaction evidence="6">
        <text>cytidine(1402) in 16S rRNA + S-adenosyl-L-methionine = 2'-O-methylcytidine(1402) in 16S rRNA + S-adenosyl-L-homocysteine + H(+)</text>
        <dbReference type="Rhea" id="RHEA:42924"/>
        <dbReference type="Rhea" id="RHEA-COMP:10285"/>
        <dbReference type="Rhea" id="RHEA-COMP:10286"/>
        <dbReference type="ChEBI" id="CHEBI:15378"/>
        <dbReference type="ChEBI" id="CHEBI:57856"/>
        <dbReference type="ChEBI" id="CHEBI:59789"/>
        <dbReference type="ChEBI" id="CHEBI:74495"/>
        <dbReference type="ChEBI" id="CHEBI:82748"/>
        <dbReference type="EC" id="2.1.1.198"/>
    </reaction>
</comment>
<evidence type="ECO:0000259" key="8">
    <source>
        <dbReference type="Pfam" id="PF23016"/>
    </source>
</evidence>
<keyword evidence="3 6" id="KW-0489">Methyltransferase</keyword>
<evidence type="ECO:0000256" key="1">
    <source>
        <dbReference type="ARBA" id="ARBA00022490"/>
    </source>
</evidence>
<dbReference type="PANTHER" id="PTHR46111:SF1">
    <property type="entry name" value="RIBOSOMAL RNA SMALL SUBUNIT METHYLTRANSFERASE I"/>
    <property type="match status" value="1"/>
</dbReference>
<evidence type="ECO:0000256" key="5">
    <source>
        <dbReference type="ARBA" id="ARBA00022691"/>
    </source>
</evidence>
<dbReference type="PROSITE" id="PS01296">
    <property type="entry name" value="RSMI"/>
    <property type="match status" value="1"/>
</dbReference>
<dbReference type="Pfam" id="PF23016">
    <property type="entry name" value="RsmI_C"/>
    <property type="match status" value="1"/>
</dbReference>
<dbReference type="InterPro" id="IPR008189">
    <property type="entry name" value="rRNA_ssu_MeTfrase_I"/>
</dbReference>
<evidence type="ECO:0000256" key="4">
    <source>
        <dbReference type="ARBA" id="ARBA00022679"/>
    </source>
</evidence>
<evidence type="ECO:0000313" key="10">
    <source>
        <dbReference type="Proteomes" id="UP000178885"/>
    </source>
</evidence>
<dbReference type="Gene3D" id="3.40.1010.10">
    <property type="entry name" value="Cobalt-precorrin-4 Transmethylase, Domain 1"/>
    <property type="match status" value="1"/>
</dbReference>
<comment type="function">
    <text evidence="6">Catalyzes the 2'-O-methylation of the ribose of cytidine 1402 (C1402) in 16S rRNA.</text>
</comment>
<evidence type="ECO:0000259" key="7">
    <source>
        <dbReference type="Pfam" id="PF00590"/>
    </source>
</evidence>
<dbReference type="CDD" id="cd11648">
    <property type="entry name" value="RsmI"/>
    <property type="match status" value="1"/>
</dbReference>
<dbReference type="Gene3D" id="3.30.950.10">
    <property type="entry name" value="Methyltransferase, Cobalt-precorrin-4 Transmethylase, Domain 2"/>
    <property type="match status" value="1"/>
</dbReference>
<keyword evidence="5 6" id="KW-0949">S-adenosyl-L-methionine</keyword>
<dbReference type="SUPFAM" id="SSF53790">
    <property type="entry name" value="Tetrapyrrole methylase"/>
    <property type="match status" value="1"/>
</dbReference>
<dbReference type="AlphaFoldDB" id="A0A1F6TQG4"/>
<feature type="domain" description="Tetrapyrrole methylase" evidence="7">
    <location>
        <begin position="20"/>
        <end position="219"/>
    </location>
</feature>
<keyword evidence="4 6" id="KW-0808">Transferase</keyword>
<dbReference type="HAMAP" id="MF_01877">
    <property type="entry name" value="16SrRNA_methyltr_I"/>
    <property type="match status" value="1"/>
</dbReference>